<sequence>MKIKDLDRTACLFCGIHHITVAGAIHEPICNHQYANWVPDEAMIERKLVAFDLKCL</sequence>
<dbReference type="EMBL" id="LAZR01067493">
    <property type="protein sequence ID" value="KKK51470.1"/>
    <property type="molecule type" value="Genomic_DNA"/>
</dbReference>
<evidence type="ECO:0000313" key="1">
    <source>
        <dbReference type="EMBL" id="KKK51470.1"/>
    </source>
</evidence>
<comment type="caution">
    <text evidence="1">The sequence shown here is derived from an EMBL/GenBank/DDBJ whole genome shotgun (WGS) entry which is preliminary data.</text>
</comment>
<name>A0A0F8WT28_9ZZZZ</name>
<accession>A0A0F8WT28</accession>
<dbReference type="AlphaFoldDB" id="A0A0F8WT28"/>
<organism evidence="1">
    <name type="scientific">marine sediment metagenome</name>
    <dbReference type="NCBI Taxonomy" id="412755"/>
    <lineage>
        <taxon>unclassified sequences</taxon>
        <taxon>metagenomes</taxon>
        <taxon>ecological metagenomes</taxon>
    </lineage>
</organism>
<feature type="non-terminal residue" evidence="1">
    <location>
        <position position="56"/>
    </location>
</feature>
<proteinExistence type="predicted"/>
<reference evidence="1" key="1">
    <citation type="journal article" date="2015" name="Nature">
        <title>Complex archaea that bridge the gap between prokaryotes and eukaryotes.</title>
        <authorList>
            <person name="Spang A."/>
            <person name="Saw J.H."/>
            <person name="Jorgensen S.L."/>
            <person name="Zaremba-Niedzwiedzka K."/>
            <person name="Martijn J."/>
            <person name="Lind A.E."/>
            <person name="van Eijk R."/>
            <person name="Schleper C."/>
            <person name="Guy L."/>
            <person name="Ettema T.J."/>
        </authorList>
    </citation>
    <scope>NUCLEOTIDE SEQUENCE</scope>
</reference>
<protein>
    <submittedName>
        <fullName evidence="1">Uncharacterized protein</fullName>
    </submittedName>
</protein>
<gene>
    <name evidence="1" type="ORF">LCGC14_3114660</name>
</gene>